<dbReference type="Gene3D" id="3.40.50.300">
    <property type="entry name" value="P-loop containing nucleotide triphosphate hydrolases"/>
    <property type="match status" value="1"/>
</dbReference>
<dbReference type="GO" id="GO:0016887">
    <property type="term" value="F:ATP hydrolysis activity"/>
    <property type="evidence" value="ECO:0007669"/>
    <property type="project" value="InterPro"/>
</dbReference>
<dbReference type="SUPFAM" id="SSF90123">
    <property type="entry name" value="ABC transporter transmembrane region"/>
    <property type="match status" value="1"/>
</dbReference>
<evidence type="ECO:0000256" key="1">
    <source>
        <dbReference type="ARBA" id="ARBA00004651"/>
    </source>
</evidence>
<dbReference type="InterPro" id="IPR011527">
    <property type="entry name" value="ABC1_TM_dom"/>
</dbReference>
<dbReference type="PANTHER" id="PTHR24221:SF654">
    <property type="entry name" value="ATP-BINDING CASSETTE SUB-FAMILY B MEMBER 6"/>
    <property type="match status" value="1"/>
</dbReference>
<keyword evidence="2" id="KW-0813">Transport</keyword>
<dbReference type="GO" id="GO:0140359">
    <property type="term" value="F:ABC-type transporter activity"/>
    <property type="evidence" value="ECO:0007669"/>
    <property type="project" value="InterPro"/>
</dbReference>
<dbReference type="GO" id="GO:0034040">
    <property type="term" value="F:ATPase-coupled lipid transmembrane transporter activity"/>
    <property type="evidence" value="ECO:0007669"/>
    <property type="project" value="TreeGrafter"/>
</dbReference>
<dbReference type="Pfam" id="PF00005">
    <property type="entry name" value="ABC_tran"/>
    <property type="match status" value="1"/>
</dbReference>
<dbReference type="RefSeq" id="WP_185132782.1">
    <property type="nucleotide sequence ID" value="NZ_JACJVO010000042.1"/>
</dbReference>
<dbReference type="InterPro" id="IPR003439">
    <property type="entry name" value="ABC_transporter-like_ATP-bd"/>
</dbReference>
<evidence type="ECO:0000256" key="2">
    <source>
        <dbReference type="ARBA" id="ARBA00022448"/>
    </source>
</evidence>
<evidence type="ECO:0000313" key="14">
    <source>
        <dbReference type="Proteomes" id="UP000564644"/>
    </source>
</evidence>
<evidence type="ECO:0000256" key="4">
    <source>
        <dbReference type="ARBA" id="ARBA00022692"/>
    </source>
</evidence>
<keyword evidence="6" id="KW-0788">Thiol protease</keyword>
<feature type="transmembrane region" description="Helical" evidence="10">
    <location>
        <begin position="264"/>
        <end position="282"/>
    </location>
</feature>
<reference evidence="13 14" key="1">
    <citation type="submission" date="2020-08" db="EMBL/GenBank/DDBJ databases">
        <title>Cohnella phylogeny.</title>
        <authorList>
            <person name="Dunlap C."/>
        </authorList>
    </citation>
    <scope>NUCLEOTIDE SEQUENCE [LARGE SCALE GENOMIC DNA]</scope>
    <source>
        <strain evidence="13 14">CBP 2801</strain>
    </source>
</reference>
<evidence type="ECO:0000256" key="6">
    <source>
        <dbReference type="ARBA" id="ARBA00022807"/>
    </source>
</evidence>
<dbReference type="PROSITE" id="PS50893">
    <property type="entry name" value="ABC_TRANSPORTER_2"/>
    <property type="match status" value="1"/>
</dbReference>
<evidence type="ECO:0000256" key="7">
    <source>
        <dbReference type="ARBA" id="ARBA00022840"/>
    </source>
</evidence>
<comment type="subcellular location">
    <subcellularLocation>
        <location evidence="1">Cell membrane</location>
        <topology evidence="1">Multi-pass membrane protein</topology>
    </subcellularLocation>
</comment>
<evidence type="ECO:0000259" key="12">
    <source>
        <dbReference type="PROSITE" id="PS50929"/>
    </source>
</evidence>
<evidence type="ECO:0000256" key="3">
    <source>
        <dbReference type="ARBA" id="ARBA00022475"/>
    </source>
</evidence>
<organism evidence="13 14">
    <name type="scientific">Cohnella zeiphila</name>
    <dbReference type="NCBI Taxonomy" id="2761120"/>
    <lineage>
        <taxon>Bacteria</taxon>
        <taxon>Bacillati</taxon>
        <taxon>Bacillota</taxon>
        <taxon>Bacilli</taxon>
        <taxon>Bacillales</taxon>
        <taxon>Paenibacillaceae</taxon>
        <taxon>Cohnella</taxon>
    </lineage>
</organism>
<keyword evidence="4 10" id="KW-0812">Transmembrane</keyword>
<dbReference type="PANTHER" id="PTHR24221">
    <property type="entry name" value="ATP-BINDING CASSETTE SUB-FAMILY B"/>
    <property type="match status" value="1"/>
</dbReference>
<dbReference type="Gene3D" id="1.20.1560.10">
    <property type="entry name" value="ABC transporter type 1, transmembrane domain"/>
    <property type="match status" value="1"/>
</dbReference>
<feature type="transmembrane region" description="Helical" evidence="10">
    <location>
        <begin position="176"/>
        <end position="193"/>
    </location>
</feature>
<evidence type="ECO:0000259" key="11">
    <source>
        <dbReference type="PROSITE" id="PS50893"/>
    </source>
</evidence>
<gene>
    <name evidence="13" type="ORF">H7C18_29880</name>
</gene>
<keyword evidence="7 13" id="KW-0067">ATP-binding</keyword>
<dbReference type="FunFam" id="3.40.50.300:FF:000299">
    <property type="entry name" value="ABC transporter ATP-binding protein/permease"/>
    <property type="match status" value="1"/>
</dbReference>
<dbReference type="InterPro" id="IPR027417">
    <property type="entry name" value="P-loop_NTPase"/>
</dbReference>
<keyword evidence="8 10" id="KW-1133">Transmembrane helix</keyword>
<dbReference type="AlphaFoldDB" id="A0A7X0VYW2"/>
<feature type="domain" description="ABC transmembrane type-1" evidence="12">
    <location>
        <begin position="23"/>
        <end position="318"/>
    </location>
</feature>
<dbReference type="InterPro" id="IPR036640">
    <property type="entry name" value="ABC1_TM_sf"/>
</dbReference>
<keyword evidence="5" id="KW-0547">Nucleotide-binding</keyword>
<dbReference type="GO" id="GO:0005524">
    <property type="term" value="F:ATP binding"/>
    <property type="evidence" value="ECO:0007669"/>
    <property type="project" value="UniProtKB-KW"/>
</dbReference>
<dbReference type="GO" id="GO:0005886">
    <property type="term" value="C:plasma membrane"/>
    <property type="evidence" value="ECO:0007669"/>
    <property type="project" value="UniProtKB-SubCell"/>
</dbReference>
<evidence type="ECO:0000256" key="5">
    <source>
        <dbReference type="ARBA" id="ARBA00022741"/>
    </source>
</evidence>
<dbReference type="GO" id="GO:0008234">
    <property type="term" value="F:cysteine-type peptidase activity"/>
    <property type="evidence" value="ECO:0007669"/>
    <property type="project" value="UniProtKB-KW"/>
</dbReference>
<protein>
    <submittedName>
        <fullName evidence="13">ABC transporter ATP-binding protein</fullName>
    </submittedName>
</protein>
<feature type="transmembrane region" description="Helical" evidence="10">
    <location>
        <begin position="70"/>
        <end position="93"/>
    </location>
</feature>
<comment type="caution">
    <text evidence="13">The sequence shown here is derived from an EMBL/GenBank/DDBJ whole genome shotgun (WGS) entry which is preliminary data.</text>
</comment>
<keyword evidence="6" id="KW-0645">Protease</keyword>
<dbReference type="PROSITE" id="PS00211">
    <property type="entry name" value="ABC_TRANSPORTER_1"/>
    <property type="match status" value="1"/>
</dbReference>
<dbReference type="EMBL" id="JACJVO010000042">
    <property type="protein sequence ID" value="MBB6735130.1"/>
    <property type="molecule type" value="Genomic_DNA"/>
</dbReference>
<evidence type="ECO:0000256" key="10">
    <source>
        <dbReference type="SAM" id="Phobius"/>
    </source>
</evidence>
<feature type="domain" description="ABC transporter" evidence="11">
    <location>
        <begin position="357"/>
        <end position="580"/>
    </location>
</feature>
<dbReference type="InterPro" id="IPR017871">
    <property type="entry name" value="ABC_transporter-like_CS"/>
</dbReference>
<name>A0A7X0VYW2_9BACL</name>
<evidence type="ECO:0000256" key="8">
    <source>
        <dbReference type="ARBA" id="ARBA00022989"/>
    </source>
</evidence>
<keyword evidence="9 10" id="KW-0472">Membrane</keyword>
<keyword evidence="6" id="KW-0378">Hydrolase</keyword>
<dbReference type="SMART" id="SM00382">
    <property type="entry name" value="AAA"/>
    <property type="match status" value="1"/>
</dbReference>
<keyword evidence="14" id="KW-1185">Reference proteome</keyword>
<proteinExistence type="predicted"/>
<feature type="transmembrane region" description="Helical" evidence="10">
    <location>
        <begin position="20"/>
        <end position="50"/>
    </location>
</feature>
<keyword evidence="3" id="KW-1003">Cell membrane</keyword>
<evidence type="ECO:0000313" key="13">
    <source>
        <dbReference type="EMBL" id="MBB6735130.1"/>
    </source>
</evidence>
<dbReference type="PROSITE" id="PS50929">
    <property type="entry name" value="ABC_TM1F"/>
    <property type="match status" value="1"/>
</dbReference>
<dbReference type="InterPro" id="IPR003593">
    <property type="entry name" value="AAA+_ATPase"/>
</dbReference>
<sequence>MTDLWFYLNRLRGFAGIRLYTQLAAMIAVGLFDGVGIYLLAPLLGLLGFFGGSSGSIPLAAGWLDALRSLNVAAALPVLLGVYVLVMAIQALLQKEQSIRGAQLQQGFIRHLRLRIYEGLMRSNWLFFVRRRRSDFHHVLTSELARVSQATYLLMQLASSLAFTVIQIAFAFWLSAKLTAFVLISGAAIALAMRRRIRRAKAVGNQTSLLSQSYYAGLTDHLGGIKEIKSNRLEAFYLDWFRSLTGRMEANFTAFSRLQAVTECLYRIAAAALIALFVYLSYEVFRVAPGQLMLIVIIFARLWPRFTAVQSNAEQIYSAIPAIRSLRQLERECEAARESADDEGTGIPRAMPVKQGIECSGVFFRYGEDEQSEYALKDINARIPAGKMTAIIGKSGAGKSTLVDILMGLLEPVRGTVLIDGVPLGEDTRNLLRHSVGYVAQDPFLFHASIRENLQAVRPDAREEELWEALRFSASDDFVRRLPEGLDTIVGDRGVRLSGGERQRLVLARAMLRRPSILVLDEATSALDNENEARIQEAIDRLKGTMTIIVIAHRLSTIRNADQVLVLERGEVVREEDQQLAK</sequence>
<dbReference type="Pfam" id="PF00664">
    <property type="entry name" value="ABC_membrane"/>
    <property type="match status" value="1"/>
</dbReference>
<evidence type="ECO:0000256" key="9">
    <source>
        <dbReference type="ARBA" id="ARBA00023136"/>
    </source>
</evidence>
<accession>A0A7X0VYW2</accession>
<dbReference type="InterPro" id="IPR039421">
    <property type="entry name" value="Type_1_exporter"/>
</dbReference>
<dbReference type="Proteomes" id="UP000564644">
    <property type="component" value="Unassembled WGS sequence"/>
</dbReference>
<dbReference type="SUPFAM" id="SSF52540">
    <property type="entry name" value="P-loop containing nucleoside triphosphate hydrolases"/>
    <property type="match status" value="1"/>
</dbReference>